<dbReference type="EMBL" id="KZ613945">
    <property type="protein sequence ID" value="PMD40339.1"/>
    <property type="molecule type" value="Genomic_DNA"/>
</dbReference>
<keyword evidence="2" id="KW-1185">Reference proteome</keyword>
<organism evidence="1 2">
    <name type="scientific">Hyaloscypha variabilis (strain UAMH 11265 / GT02V1 / F)</name>
    <name type="common">Meliniomyces variabilis</name>
    <dbReference type="NCBI Taxonomy" id="1149755"/>
    <lineage>
        <taxon>Eukaryota</taxon>
        <taxon>Fungi</taxon>
        <taxon>Dikarya</taxon>
        <taxon>Ascomycota</taxon>
        <taxon>Pezizomycotina</taxon>
        <taxon>Leotiomycetes</taxon>
        <taxon>Helotiales</taxon>
        <taxon>Hyaloscyphaceae</taxon>
        <taxon>Hyaloscypha</taxon>
        <taxon>Hyaloscypha variabilis</taxon>
    </lineage>
</organism>
<accession>A0A2J6RPA0</accession>
<gene>
    <name evidence="1" type="ORF">L207DRAFT_511839</name>
</gene>
<sequence>MDRDLKLWDQLVYENVFLESDKYGSEVSLLIFQALLDDEFNGTSYELRDHYLEFLTSEIGFFATVSLSGDSNEIVHAIQKEDDELPREDDNDDDSDFGMPNQLSMVKKFSKMNWLENNWTCDWMGRSMVYSAHLDALALEIRRSWQYKMLQELSVYRKSTGEKETDMLKRFLEVRNAGVDVPEEWQRGIHMSWPHCAPNDFNVDLQIQRVNIC</sequence>
<name>A0A2J6RPA0_HYAVF</name>
<proteinExistence type="predicted"/>
<dbReference type="AlphaFoldDB" id="A0A2J6RPA0"/>
<evidence type="ECO:0000313" key="1">
    <source>
        <dbReference type="EMBL" id="PMD40339.1"/>
    </source>
</evidence>
<evidence type="ECO:0000313" key="2">
    <source>
        <dbReference type="Proteomes" id="UP000235786"/>
    </source>
</evidence>
<protein>
    <submittedName>
        <fullName evidence="1">Uncharacterized protein</fullName>
    </submittedName>
</protein>
<dbReference type="Proteomes" id="UP000235786">
    <property type="component" value="Unassembled WGS sequence"/>
</dbReference>
<reference evidence="1 2" key="1">
    <citation type="submission" date="2016-04" db="EMBL/GenBank/DDBJ databases">
        <title>A degradative enzymes factory behind the ericoid mycorrhizal symbiosis.</title>
        <authorList>
            <consortium name="DOE Joint Genome Institute"/>
            <person name="Martino E."/>
            <person name="Morin E."/>
            <person name="Grelet G."/>
            <person name="Kuo A."/>
            <person name="Kohler A."/>
            <person name="Daghino S."/>
            <person name="Barry K."/>
            <person name="Choi C."/>
            <person name="Cichocki N."/>
            <person name="Clum A."/>
            <person name="Copeland A."/>
            <person name="Hainaut M."/>
            <person name="Haridas S."/>
            <person name="Labutti K."/>
            <person name="Lindquist E."/>
            <person name="Lipzen A."/>
            <person name="Khouja H.-R."/>
            <person name="Murat C."/>
            <person name="Ohm R."/>
            <person name="Olson A."/>
            <person name="Spatafora J."/>
            <person name="Veneault-Fourrey C."/>
            <person name="Henrissat B."/>
            <person name="Grigoriev I."/>
            <person name="Martin F."/>
            <person name="Perotto S."/>
        </authorList>
    </citation>
    <scope>NUCLEOTIDE SEQUENCE [LARGE SCALE GENOMIC DNA]</scope>
    <source>
        <strain evidence="1 2">F</strain>
    </source>
</reference>